<proteinExistence type="predicted"/>
<dbReference type="PROSITE" id="PS50071">
    <property type="entry name" value="HOMEOBOX_2"/>
    <property type="match status" value="2"/>
</dbReference>
<dbReference type="AlphaFoldDB" id="A0A7R9IVA8"/>
<dbReference type="SUPFAM" id="SSF57667">
    <property type="entry name" value="beta-beta-alpha zinc fingers"/>
    <property type="match status" value="1"/>
</dbReference>
<keyword evidence="5" id="KW-0862">Zinc</keyword>
<dbReference type="SUPFAM" id="SSF46689">
    <property type="entry name" value="Homeodomain-like"/>
    <property type="match status" value="2"/>
</dbReference>
<dbReference type="PROSITE" id="PS00027">
    <property type="entry name" value="HOMEOBOX_1"/>
    <property type="match status" value="2"/>
</dbReference>
<feature type="domain" description="C2H2-type" evidence="9">
    <location>
        <begin position="134"/>
        <end position="161"/>
    </location>
</feature>
<dbReference type="InterPro" id="IPR036236">
    <property type="entry name" value="Znf_C2H2_sf"/>
</dbReference>
<comment type="subcellular location">
    <subcellularLocation>
        <location evidence="1 6 7">Nucleus</location>
    </subcellularLocation>
</comment>
<dbReference type="GO" id="GO:0005634">
    <property type="term" value="C:nucleus"/>
    <property type="evidence" value="ECO:0007669"/>
    <property type="project" value="UniProtKB-SubCell"/>
</dbReference>
<keyword evidence="5" id="KW-0479">Metal-binding</keyword>
<dbReference type="GO" id="GO:0000978">
    <property type="term" value="F:RNA polymerase II cis-regulatory region sequence-specific DNA binding"/>
    <property type="evidence" value="ECO:0007669"/>
    <property type="project" value="TreeGrafter"/>
</dbReference>
<evidence type="ECO:0000256" key="3">
    <source>
        <dbReference type="ARBA" id="ARBA00023155"/>
    </source>
</evidence>
<feature type="domain" description="Homeobox" evidence="8">
    <location>
        <begin position="192"/>
        <end position="252"/>
    </location>
</feature>
<dbReference type="PANTHER" id="PTHR45664">
    <property type="entry name" value="PROTEIN ZERKNUELLT 1-RELATED"/>
    <property type="match status" value="1"/>
</dbReference>
<evidence type="ECO:0000259" key="8">
    <source>
        <dbReference type="PROSITE" id="PS50071"/>
    </source>
</evidence>
<evidence type="ECO:0000256" key="2">
    <source>
        <dbReference type="ARBA" id="ARBA00023125"/>
    </source>
</evidence>
<name>A0A7R9IVA8_TIMCA</name>
<dbReference type="Gene3D" id="1.10.10.60">
    <property type="entry name" value="Homeodomain-like"/>
    <property type="match status" value="2"/>
</dbReference>
<protein>
    <submittedName>
        <fullName evidence="10">(California timema) hypothetical protein</fullName>
    </submittedName>
</protein>
<keyword evidence="4 6" id="KW-0539">Nucleus</keyword>
<feature type="domain" description="Homeobox" evidence="8">
    <location>
        <begin position="34"/>
        <end position="94"/>
    </location>
</feature>
<reference evidence="10" key="1">
    <citation type="submission" date="2020-11" db="EMBL/GenBank/DDBJ databases">
        <authorList>
            <person name="Tran Van P."/>
        </authorList>
    </citation>
    <scope>NUCLEOTIDE SEQUENCE</scope>
</reference>
<dbReference type="GO" id="GO:0008270">
    <property type="term" value="F:zinc ion binding"/>
    <property type="evidence" value="ECO:0007669"/>
    <property type="project" value="UniProtKB-KW"/>
</dbReference>
<evidence type="ECO:0000256" key="5">
    <source>
        <dbReference type="PROSITE-ProRule" id="PRU00042"/>
    </source>
</evidence>
<evidence type="ECO:0000256" key="6">
    <source>
        <dbReference type="PROSITE-ProRule" id="PRU00108"/>
    </source>
</evidence>
<dbReference type="GO" id="GO:0045944">
    <property type="term" value="P:positive regulation of transcription by RNA polymerase II"/>
    <property type="evidence" value="ECO:0007669"/>
    <property type="project" value="UniProtKB-ARBA"/>
</dbReference>
<dbReference type="InterPro" id="IPR020479">
    <property type="entry name" value="HD_metazoa"/>
</dbReference>
<evidence type="ECO:0000256" key="7">
    <source>
        <dbReference type="RuleBase" id="RU000682"/>
    </source>
</evidence>
<dbReference type="InterPro" id="IPR001356">
    <property type="entry name" value="HD"/>
</dbReference>
<dbReference type="GO" id="GO:0000981">
    <property type="term" value="F:DNA-binding transcription factor activity, RNA polymerase II-specific"/>
    <property type="evidence" value="ECO:0007669"/>
    <property type="project" value="InterPro"/>
</dbReference>
<dbReference type="PRINTS" id="PR00024">
    <property type="entry name" value="HOMEOBOX"/>
</dbReference>
<keyword evidence="5" id="KW-0863">Zinc-finger</keyword>
<evidence type="ECO:0000256" key="4">
    <source>
        <dbReference type="ARBA" id="ARBA00023242"/>
    </source>
</evidence>
<dbReference type="InterPro" id="IPR009057">
    <property type="entry name" value="Homeodomain-like_sf"/>
</dbReference>
<evidence type="ECO:0000256" key="1">
    <source>
        <dbReference type="ARBA" id="ARBA00004123"/>
    </source>
</evidence>
<dbReference type="Pfam" id="PF00046">
    <property type="entry name" value="Homeodomain"/>
    <property type="match status" value="2"/>
</dbReference>
<sequence>MVATDRDNLEKSDYPFTNYIFGREGSDSSSGSAFTSKRCRTPFTSTQIVELEKEFATSMYIYRPRSIIMAKSLNLTEMQIKIWFQNRRMKHKREQKRKTGLYATRVCPQRLHPAKFLPSSYQLLKCLPQSNFLWNCEKCGKVYQWKQTLVRHMKLECGKDPQFHCPFCSITFSSINYSYPAEGSDCTSGGAFLSRRSRTAFTNTQLIELEKEFQLGMYLFRPRRINLAKSLNLTETQIKIWFQNRRMKHKKEQSLK</sequence>
<feature type="DNA-binding region" description="Homeobox" evidence="6">
    <location>
        <begin position="36"/>
        <end position="95"/>
    </location>
</feature>
<gene>
    <name evidence="10" type="ORF">TCMB3V08_LOCUS283</name>
</gene>
<keyword evidence="3 6" id="KW-0371">Homeobox</keyword>
<dbReference type="SMART" id="SM00389">
    <property type="entry name" value="HOX"/>
    <property type="match status" value="2"/>
</dbReference>
<dbReference type="PANTHER" id="PTHR45664:SF12">
    <property type="entry name" value="PANCREAS_DUODENUM HOMEOBOX PROTEIN 1"/>
    <property type="match status" value="1"/>
</dbReference>
<feature type="DNA-binding region" description="Homeobox" evidence="6">
    <location>
        <begin position="194"/>
        <end position="253"/>
    </location>
</feature>
<organism evidence="10">
    <name type="scientific">Timema californicum</name>
    <name type="common">California timema</name>
    <name type="synonym">Walking stick</name>
    <dbReference type="NCBI Taxonomy" id="61474"/>
    <lineage>
        <taxon>Eukaryota</taxon>
        <taxon>Metazoa</taxon>
        <taxon>Ecdysozoa</taxon>
        <taxon>Arthropoda</taxon>
        <taxon>Hexapoda</taxon>
        <taxon>Insecta</taxon>
        <taxon>Pterygota</taxon>
        <taxon>Neoptera</taxon>
        <taxon>Polyneoptera</taxon>
        <taxon>Phasmatodea</taxon>
        <taxon>Timematodea</taxon>
        <taxon>Timematoidea</taxon>
        <taxon>Timematidae</taxon>
        <taxon>Timema</taxon>
    </lineage>
</organism>
<evidence type="ECO:0000259" key="9">
    <source>
        <dbReference type="PROSITE" id="PS50157"/>
    </source>
</evidence>
<dbReference type="PROSITE" id="PS50157">
    <property type="entry name" value="ZINC_FINGER_C2H2_2"/>
    <property type="match status" value="1"/>
</dbReference>
<dbReference type="InterPro" id="IPR013087">
    <property type="entry name" value="Znf_C2H2_type"/>
</dbReference>
<dbReference type="EMBL" id="OE179106">
    <property type="protein sequence ID" value="CAD7567485.1"/>
    <property type="molecule type" value="Genomic_DNA"/>
</dbReference>
<dbReference type="InterPro" id="IPR017970">
    <property type="entry name" value="Homeobox_CS"/>
</dbReference>
<dbReference type="Gene3D" id="3.30.160.60">
    <property type="entry name" value="Classic Zinc Finger"/>
    <property type="match status" value="1"/>
</dbReference>
<accession>A0A7R9IVA8</accession>
<dbReference type="CDD" id="cd00086">
    <property type="entry name" value="homeodomain"/>
    <property type="match status" value="2"/>
</dbReference>
<keyword evidence="2 6" id="KW-0238">DNA-binding</keyword>
<evidence type="ECO:0000313" key="10">
    <source>
        <dbReference type="EMBL" id="CAD7567485.1"/>
    </source>
</evidence>